<dbReference type="PANTHER" id="PTHR30185">
    <property type="entry name" value="CRYPTIC BETA-GLUCOSIDE BGL OPERON ANTITERMINATOR"/>
    <property type="match status" value="1"/>
</dbReference>
<evidence type="ECO:0000313" key="10">
    <source>
        <dbReference type="Proteomes" id="UP001527202"/>
    </source>
</evidence>
<protein>
    <submittedName>
        <fullName evidence="8">PRD domain-containing protein</fullName>
    </submittedName>
</protein>
<dbReference type="Proteomes" id="UP001527202">
    <property type="component" value="Unassembled WGS sequence"/>
</dbReference>
<evidence type="ECO:0000259" key="5">
    <source>
        <dbReference type="PROSITE" id="PS51099"/>
    </source>
</evidence>
<dbReference type="InterPro" id="IPR036634">
    <property type="entry name" value="PRD_sf"/>
</dbReference>
<reference evidence="8 9" key="1">
    <citation type="submission" date="2018-01" db="EMBL/GenBank/DDBJ databases">
        <title>The whole genome sequencing and assembly of Paenibacillus chitinolyticus KCCM 41400 strain.</title>
        <authorList>
            <person name="Kim J.-Y."/>
            <person name="Park M.-K."/>
            <person name="Lee Y.-J."/>
            <person name="Yi H."/>
            <person name="Bahn Y.-S."/>
            <person name="Kim J.F."/>
            <person name="Lee D.-W."/>
        </authorList>
    </citation>
    <scope>NUCLEOTIDE SEQUENCE [LARGE SCALE GENOMIC DNA]</scope>
    <source>
        <strain evidence="8 9">KCCM 41400</strain>
    </source>
</reference>
<dbReference type="OrthoDB" id="9776005at2"/>
<dbReference type="EMBL" id="JAMDMJ010000040">
    <property type="protein sequence ID" value="MCY9599160.1"/>
    <property type="molecule type" value="Genomic_DNA"/>
</dbReference>
<dbReference type="RefSeq" id="WP_042228733.1">
    <property type="nucleotide sequence ID" value="NZ_CP026520.1"/>
</dbReference>
<evidence type="ECO:0000313" key="7">
    <source>
        <dbReference type="EMBL" id="MCY9599160.1"/>
    </source>
</evidence>
<keyword evidence="3" id="KW-0805">Transcription regulation</keyword>
<dbReference type="AlphaFoldDB" id="A0A410WUW3"/>
<dbReference type="InterPro" id="IPR013011">
    <property type="entry name" value="PTS_EIIB_2"/>
</dbReference>
<dbReference type="SUPFAM" id="SSF63520">
    <property type="entry name" value="PTS-regulatory domain, PRD"/>
    <property type="match status" value="1"/>
</dbReference>
<feature type="domain" description="PRD" evidence="6">
    <location>
        <begin position="324"/>
        <end position="431"/>
    </location>
</feature>
<dbReference type="GO" id="GO:0008982">
    <property type="term" value="F:protein-N(PI)-phosphohistidine-sugar phosphotransferase activity"/>
    <property type="evidence" value="ECO:0007669"/>
    <property type="project" value="InterPro"/>
</dbReference>
<dbReference type="KEGG" id="pchi:PC41400_10810"/>
<reference evidence="7 10" key="2">
    <citation type="submission" date="2022-05" db="EMBL/GenBank/DDBJ databases">
        <title>Genome Sequencing of Bee-Associated Microbes.</title>
        <authorList>
            <person name="Dunlap C."/>
        </authorList>
    </citation>
    <scope>NUCLEOTIDE SEQUENCE [LARGE SCALE GENOMIC DNA]</scope>
    <source>
        <strain evidence="7 10">NRRL B-23120</strain>
    </source>
</reference>
<dbReference type="InterPro" id="IPR050661">
    <property type="entry name" value="BglG_antiterminators"/>
</dbReference>
<proteinExistence type="predicted"/>
<dbReference type="InterPro" id="IPR036095">
    <property type="entry name" value="PTS_EIIB-like_sf"/>
</dbReference>
<dbReference type="SUPFAM" id="SSF52794">
    <property type="entry name" value="PTS system IIB component-like"/>
    <property type="match status" value="1"/>
</dbReference>
<accession>A0A410WUW3</accession>
<dbReference type="CDD" id="cd05568">
    <property type="entry name" value="PTS_IIB_bgl_like"/>
    <property type="match status" value="1"/>
</dbReference>
<keyword evidence="1" id="KW-0808">Transferase</keyword>
<dbReference type="Gene3D" id="1.10.1790.10">
    <property type="entry name" value="PRD domain"/>
    <property type="match status" value="1"/>
</dbReference>
<name>A0A410WUW3_9BACL</name>
<dbReference type="Proteomes" id="UP000288943">
    <property type="component" value="Chromosome"/>
</dbReference>
<dbReference type="PROSITE" id="PS51099">
    <property type="entry name" value="PTS_EIIB_TYPE_2"/>
    <property type="match status" value="1"/>
</dbReference>
<evidence type="ECO:0000256" key="1">
    <source>
        <dbReference type="ARBA" id="ARBA00022679"/>
    </source>
</evidence>
<dbReference type="GO" id="GO:0009401">
    <property type="term" value="P:phosphoenolpyruvate-dependent sugar phosphotransferase system"/>
    <property type="evidence" value="ECO:0007669"/>
    <property type="project" value="InterPro"/>
</dbReference>
<dbReference type="Pfam" id="PF00874">
    <property type="entry name" value="PRD"/>
    <property type="match status" value="1"/>
</dbReference>
<feature type="domain" description="PTS EIIB type-2" evidence="5">
    <location>
        <begin position="434"/>
        <end position="522"/>
    </location>
</feature>
<dbReference type="Gene3D" id="3.40.50.2300">
    <property type="match status" value="1"/>
</dbReference>
<dbReference type="EMBL" id="CP026520">
    <property type="protein sequence ID" value="QAV18124.1"/>
    <property type="molecule type" value="Genomic_DNA"/>
</dbReference>
<dbReference type="GO" id="GO:0006355">
    <property type="term" value="P:regulation of DNA-templated transcription"/>
    <property type="evidence" value="ECO:0007669"/>
    <property type="project" value="InterPro"/>
</dbReference>
<dbReference type="PANTHER" id="PTHR30185:SF18">
    <property type="entry name" value="TRANSCRIPTIONAL REGULATOR MTLR"/>
    <property type="match status" value="1"/>
</dbReference>
<keyword evidence="2" id="KW-0677">Repeat</keyword>
<keyword evidence="4" id="KW-0804">Transcription</keyword>
<sequence>MTLTTRSRALLKKIVYSHSPLRIKECAEVFQVSERTVKYDLESIRLWLQQEQIELLSKPSRGIWIDCSDTDRIHLLEKLDAVGEHVFLNQQGRMRHMLIDLLLLDGYLTIGELVAKHDVSRNTVQADLALADQLLAGSGLTLNRTRHGIRVSGSEMRRRGVLEHVIQDLLDGNDMFQIVQGVVQERRPHLHFSKLLEWFLQPVRDLDRVFEDVGSLVREIREKTQLLLTDNAIIGVFIRLCIVIQRQRPAEEQPAADSGERTVASDQRSLAGYHLSISDLFRQKLTGLFAELELPLSEENIRYVSLPAIGLIPPLLKGRDEEGAQLPDAFAVTKKLIDIVSESVHVRFRKDPDLMQHLHAHIADKLNKYSYGVAEPNPLLQEILRSYRTMFETVRSACGEVFSPYGILLSDSDIAYIVLHFQAAFERRQEVQQYRALVVCGTGRGTSKLLKTVIENEIKTLQVAAFCSVMEFDKQVVGDFDLVISIFPIEAHVPVVVVNPIPDKNDFKSIRLRLENLEKHGGAEGVSAGRSSSLQRPELSYLEQKFQDIIWKGFELSRAIRTRFAPYLNEERLEGLTLHLLFMMNRIAFDTAYIQTDSALSAEGAEGELAEELKMLLSEHRIHATEGEVMAILRYFERSA</sequence>
<evidence type="ECO:0000256" key="4">
    <source>
        <dbReference type="ARBA" id="ARBA00023163"/>
    </source>
</evidence>
<dbReference type="PROSITE" id="PS51372">
    <property type="entry name" value="PRD_2"/>
    <property type="match status" value="1"/>
</dbReference>
<evidence type="ECO:0000256" key="3">
    <source>
        <dbReference type="ARBA" id="ARBA00023015"/>
    </source>
</evidence>
<dbReference type="InterPro" id="IPR011608">
    <property type="entry name" value="PRD"/>
</dbReference>
<dbReference type="GeneID" id="95375294"/>
<gene>
    <name evidence="7" type="ORF">M5X16_25710</name>
    <name evidence="8" type="ORF">PC41400_10810</name>
</gene>
<keyword evidence="10" id="KW-1185">Reference proteome</keyword>
<evidence type="ECO:0000313" key="8">
    <source>
        <dbReference type="EMBL" id="QAV18124.1"/>
    </source>
</evidence>
<evidence type="ECO:0000256" key="2">
    <source>
        <dbReference type="ARBA" id="ARBA00022737"/>
    </source>
</evidence>
<evidence type="ECO:0000313" key="9">
    <source>
        <dbReference type="Proteomes" id="UP000288943"/>
    </source>
</evidence>
<evidence type="ECO:0000259" key="6">
    <source>
        <dbReference type="PROSITE" id="PS51372"/>
    </source>
</evidence>
<organism evidence="8 9">
    <name type="scientific">Paenibacillus chitinolyticus</name>
    <dbReference type="NCBI Taxonomy" id="79263"/>
    <lineage>
        <taxon>Bacteria</taxon>
        <taxon>Bacillati</taxon>
        <taxon>Bacillota</taxon>
        <taxon>Bacilli</taxon>
        <taxon>Bacillales</taxon>
        <taxon>Paenibacillaceae</taxon>
        <taxon>Paenibacillus</taxon>
    </lineage>
</organism>